<evidence type="ECO:0000256" key="1">
    <source>
        <dbReference type="ARBA" id="ARBA00007831"/>
    </source>
</evidence>
<dbReference type="PANTHER" id="PTHR10502">
    <property type="entry name" value="ANNEXIN"/>
    <property type="match status" value="1"/>
</dbReference>
<keyword evidence="4" id="KW-1185">Reference proteome</keyword>
<dbReference type="SUPFAM" id="SSF47874">
    <property type="entry name" value="Annexin"/>
    <property type="match status" value="1"/>
</dbReference>
<dbReference type="GO" id="GO:0005544">
    <property type="term" value="F:calcium-dependent phospholipid binding"/>
    <property type="evidence" value="ECO:0007669"/>
    <property type="project" value="InterPro"/>
</dbReference>
<feature type="region of interest" description="Disordered" evidence="2">
    <location>
        <begin position="408"/>
        <end position="430"/>
    </location>
</feature>
<evidence type="ECO:0000313" key="4">
    <source>
        <dbReference type="Proteomes" id="UP001515480"/>
    </source>
</evidence>
<sequence length="777" mass="83762">MAGGGEDLLLQLATVTAETSTEVRRGLEARIGMPIDQFMEQTAPPRLHGLLRRRLQQHAPNPLSPLKAAETAAELARGTAEEVLRLLTEVAAPQSLHSVCVCYKRQHDAPLNVRLKKLLSKEEFPLVQAMVQQAMALTKKTAPFRSNARASKQARMLYKAGKGLFCWTDEGTFVEVIGFADVEHAEALRYEYAMRYGQTLASAVRDEIRRDLGDLLVAFLDPPPSARLGGPPDLKLASEQARELFEAAAGMGTHSAPFVRIFSESSASQLDAMMQSFEIKFNKTLPQLLRGEFYFAFNTRQLLLTRCNWVAAAAKRRVAAGEAEGVGSQAAQKEVSVSLGSPGDSFVSSSTSHRALTSPIRSPQGVLFVSVPAPDSTPKMANYYGSPPPAIPKPRTAVCAVVHTPDASPATSARARPHDGESASSPQCSARSCLESRIPVWSGNASRSRSPVASRSPSPASYSPPASRPPASRSPPGSARALEPAAASPPMSRLPTVTVSLAAARAAKDEVEKSASAESYIPHVTLHLDLPLRLPRRHQPLPVAEAGRLSTRQLVPRAEGGSDGLASASTHWTGLRGACHAVASSKQSVKSMAPKLITARDLKRQKQVQAVQKQLGSSSSALSRAQRMIDQLEAQKLEAQALDERCRSNLSQARIASSVKARLDSAIRVARETDEDLSELLGVLRLRVSEHWSAHEELECRADTEPSEGIQKLAADLREKMGEARRVLREGELASTRFKSHLAAAMIAVSQAIADERNERAQGGAKGGANYRKPSPR</sequence>
<evidence type="ECO:0000256" key="2">
    <source>
        <dbReference type="SAM" id="MobiDB-lite"/>
    </source>
</evidence>
<evidence type="ECO:0000313" key="3">
    <source>
        <dbReference type="EMBL" id="KAL1529372.1"/>
    </source>
</evidence>
<dbReference type="Proteomes" id="UP001515480">
    <property type="component" value="Unassembled WGS sequence"/>
</dbReference>
<dbReference type="InterPro" id="IPR037104">
    <property type="entry name" value="Annexin_sf"/>
</dbReference>
<feature type="region of interest" description="Disordered" evidence="2">
    <location>
        <begin position="758"/>
        <end position="777"/>
    </location>
</feature>
<dbReference type="GO" id="GO:0005737">
    <property type="term" value="C:cytoplasm"/>
    <property type="evidence" value="ECO:0007669"/>
    <property type="project" value="TreeGrafter"/>
</dbReference>
<accession>A0AB34K7L2</accession>
<dbReference type="Gene3D" id="1.10.220.10">
    <property type="entry name" value="Annexin"/>
    <property type="match status" value="2"/>
</dbReference>
<dbReference type="GO" id="GO:0005509">
    <property type="term" value="F:calcium ion binding"/>
    <property type="evidence" value="ECO:0007669"/>
    <property type="project" value="InterPro"/>
</dbReference>
<dbReference type="AlphaFoldDB" id="A0AB34K7L2"/>
<comment type="similarity">
    <text evidence="1">Belongs to the annexin family.</text>
</comment>
<protein>
    <submittedName>
        <fullName evidence="3">Uncharacterized protein</fullName>
    </submittedName>
</protein>
<dbReference type="EMBL" id="JBGBPQ010000001">
    <property type="protein sequence ID" value="KAL1529372.1"/>
    <property type="molecule type" value="Genomic_DNA"/>
</dbReference>
<gene>
    <name evidence="3" type="ORF">AB1Y20_000324</name>
</gene>
<dbReference type="GO" id="GO:0001786">
    <property type="term" value="F:phosphatidylserine binding"/>
    <property type="evidence" value="ECO:0007669"/>
    <property type="project" value="TreeGrafter"/>
</dbReference>
<comment type="caution">
    <text evidence="3">The sequence shown here is derived from an EMBL/GenBank/DDBJ whole genome shotgun (WGS) entry which is preliminary data.</text>
</comment>
<dbReference type="PANTHER" id="PTHR10502:SF102">
    <property type="entry name" value="ANNEXIN B11"/>
    <property type="match status" value="1"/>
</dbReference>
<feature type="compositionally biased region" description="Low complexity" evidence="2">
    <location>
        <begin position="445"/>
        <end position="481"/>
    </location>
</feature>
<name>A0AB34K7L2_PRYPA</name>
<dbReference type="GO" id="GO:0005886">
    <property type="term" value="C:plasma membrane"/>
    <property type="evidence" value="ECO:0007669"/>
    <property type="project" value="TreeGrafter"/>
</dbReference>
<proteinExistence type="inferred from homology"/>
<reference evidence="3 4" key="1">
    <citation type="journal article" date="2024" name="Science">
        <title>Giant polyketide synthase enzymes in the biosynthesis of giant marine polyether toxins.</title>
        <authorList>
            <person name="Fallon T.R."/>
            <person name="Shende V.V."/>
            <person name="Wierzbicki I.H."/>
            <person name="Pendleton A.L."/>
            <person name="Watervoot N.F."/>
            <person name="Auber R.P."/>
            <person name="Gonzalez D.J."/>
            <person name="Wisecaver J.H."/>
            <person name="Moore B.S."/>
        </authorList>
    </citation>
    <scope>NUCLEOTIDE SEQUENCE [LARGE SCALE GENOMIC DNA]</scope>
    <source>
        <strain evidence="3 4">12B1</strain>
    </source>
</reference>
<organism evidence="3 4">
    <name type="scientific">Prymnesium parvum</name>
    <name type="common">Toxic golden alga</name>
    <dbReference type="NCBI Taxonomy" id="97485"/>
    <lineage>
        <taxon>Eukaryota</taxon>
        <taxon>Haptista</taxon>
        <taxon>Haptophyta</taxon>
        <taxon>Prymnesiophyceae</taxon>
        <taxon>Prymnesiales</taxon>
        <taxon>Prymnesiaceae</taxon>
        <taxon>Prymnesium</taxon>
    </lineage>
</organism>
<feature type="region of interest" description="Disordered" evidence="2">
    <location>
        <begin position="442"/>
        <end position="493"/>
    </location>
</feature>